<comment type="similarity">
    <text evidence="4">Belongs to the helicase family.</text>
</comment>
<reference evidence="7 8" key="1">
    <citation type="submission" date="2019-01" db="EMBL/GenBank/DDBJ databases">
        <title>Genome Assembly of Collichthys lucidus.</title>
        <authorList>
            <person name="Cai M."/>
            <person name="Xiao S."/>
        </authorList>
    </citation>
    <scope>NUCLEOTIDE SEQUENCE [LARGE SCALE GENOMIC DNA]</scope>
    <source>
        <strain evidence="7">JT15FE1705JMU</strain>
        <tissue evidence="7">Muscle</tissue>
    </source>
</reference>
<dbReference type="Gene3D" id="3.40.50.300">
    <property type="entry name" value="P-loop containing nucleotide triphosphate hydrolases"/>
    <property type="match status" value="1"/>
</dbReference>
<evidence type="ECO:0000313" key="7">
    <source>
        <dbReference type="EMBL" id="TKS65261.1"/>
    </source>
</evidence>
<dbReference type="InterPro" id="IPR038765">
    <property type="entry name" value="Papain-like_cys_pep_sf"/>
</dbReference>
<evidence type="ECO:0000256" key="3">
    <source>
        <dbReference type="ARBA" id="ARBA00022807"/>
    </source>
</evidence>
<dbReference type="SUPFAM" id="SSF52540">
    <property type="entry name" value="P-loop containing nucleoside triphosphate hydrolases"/>
    <property type="match status" value="2"/>
</dbReference>
<dbReference type="CDD" id="cd22755">
    <property type="entry name" value="OTU_CeDUB-like"/>
    <property type="match status" value="2"/>
</dbReference>
<dbReference type="STRING" id="240159.A0A4U5TWT4"/>
<feature type="compositionally biased region" description="Basic residues" evidence="5">
    <location>
        <begin position="144"/>
        <end position="156"/>
    </location>
</feature>
<dbReference type="InterPro" id="IPR046700">
    <property type="entry name" value="DUF6570"/>
</dbReference>
<keyword evidence="4" id="KW-0547">Nucleotide-binding</keyword>
<dbReference type="GO" id="GO:0005524">
    <property type="term" value="F:ATP binding"/>
    <property type="evidence" value="ECO:0007669"/>
    <property type="project" value="UniProtKB-KW"/>
</dbReference>
<evidence type="ECO:0000256" key="1">
    <source>
        <dbReference type="ARBA" id="ARBA00022670"/>
    </source>
</evidence>
<keyword evidence="8" id="KW-1185">Reference proteome</keyword>
<dbReference type="PANTHER" id="PTHR47642">
    <property type="entry name" value="ATP-DEPENDENT DNA HELICASE"/>
    <property type="match status" value="1"/>
</dbReference>
<feature type="region of interest" description="Disordered" evidence="5">
    <location>
        <begin position="136"/>
        <end position="188"/>
    </location>
</feature>
<keyword evidence="4" id="KW-0378">Hydrolase</keyword>
<keyword evidence="4" id="KW-0233">DNA recombination</keyword>
<keyword evidence="4" id="KW-0067">ATP-binding</keyword>
<dbReference type="SMART" id="SM00382">
    <property type="entry name" value="AAA"/>
    <property type="match status" value="1"/>
</dbReference>
<accession>A0A4U5TWT4</accession>
<sequence>MAAVPFTETRVTKRLFALYTTYLIHPIHTHSYTDGLGYVPTAHQFEDLAIHTHSHTDGTAFGSNLGKCLAQGHFDMQTRGARDRTADHLISGRPALPLSHSREYDAMFETSVYRGTPFIGIVTRIQQTLRSSYALSTRPMPRGKSYRRSQAAKRRVERQETRRLDVNPVPSVPSVHGTGRRHRVRDEERGWERSQLTLKPHKLVVPAADPTKKFVLLVGASHLRALVDGFVAMPEGPLAFGFMSTPGATAAQLRTELVAAVLPRDPDAVVLLAPSNNLTACQGLEDSAADFASLLRCARSRWGNVAVLDFPPRLSVEQRSQELLRMAYNSTHLSDNAGMPILAYLLWQAAVRQLAEPEAEPPATPVPSSPYRPRFATQVVVVGEERQPRPEANPDGWLTIVKGQKVELKECFIPLTPVRFSPSILALVEKTSPSVLPSPEETTSAPVQVECVDVEVCFVATPTSAVPTTAMDQDEATQCVVDLTLEPGPRSVVVTTRVGDEPPPGLPQLSPTPGVNAAADGPGFPQLSPTPGVNAAADGPGFPQPSPTPGVDAVVDGPGQRTDSAIKYVGSPRSLVEKCVQGSFHQGNPVLHNPGVQCMAVALASFAKHSVHSVFQWETKDLDTVVFLGDDLYSSLCGSNADGDMPRLLCVPELPRQYVIDGQNLAFDYGEWVTGTVGVGQGELSDAGVAMSLRKGLEYMLGKYSTCFLTLASSTCAVICEHGRYAIVDSHARNACGMVDVGGKSVVVHLASLEDLCSYVGHLSVSLGAEHRPFEIAAVSVTIPVTDDHTSECLSDHVVRVDSTESASGVDSSSFKRKRSAVSVTIPVTDDDISECSSDHVICVGSTESASGVGSRRFKRKRSAVSVTIPVTDDDISECLSDHVVCVDGTESASWVDGNSFKRKRSDVNSTSKKRKSSDTTGVNADVEFICDVSSKGLQFDPIDLKVAQALCKQLNVDFEKQNKEMSLSAGTLGTPCLSDTIVADGNCFFRAVAQAVSGTQKSHVKLRRAVVRHIEKNAVQYRSFLRSQYSSVDQYLDASRMRYVGSWATEMEIQATADFLGVNVYTYYNDRWLVYSCQNNAISRQGIYLQHVNGCHYEVVVCVNQPQLQTCYGLCKGDTDHLRGKRQRAVRNVMQSPEPKKSKITDCVSDCCVDGPCISTAITDVSTQDVVVDDMVTCKYQPLCYNMSRDLCEMLNIDLVKPFKNEGDVHGSAGTPCKMEKIVNDGNSFFRAVCHVISGSQKNHRKLRLFVVKYMLNNSDIHMQLIGKAYNTVAEYIEDVKMKYVGTCISKVEIQATANALGVDIFIFSAGKWMGYFPKTKKQTGEAIYLSKCAENHFEAVICVQDSVKNTCFELCKDVKLDTQYITRRACKQERKTGSVKSNVNYCFSKYLKTKKHAQHRIKYQSNVLLREKKKYLLKRLYHQNMMFNEKKREISLIRYRKNQDIIKNRLKLKYHEDDLYRLKMKINKNKKYREDNLYRTKLKDTCKQKYNVDDLHREKIKQLSKTKYKVDDVHREKIKQLSKTKYKDDMYREKMINQYKRKYKQDYLYRERVKNISKQKYENHLFREKAKIIYKQKYHKDLLYQNKAKERSQSKYRVNLTHKHNIKVRSAKTYRGNVEFRKRVSAGVRNKRQQIKAQAQDFNFVMQRFVDKVKDGPDFVCCVCHRLLFRHQVLQCRKEYYRQKAGVCLIADQCITDNYLHSCSGSCESPCSLLNSPRSELWICYTCHYKINKGEVPAESSKNNLTLGPIPSELACLNKLEQHLIALHIPFMKMLALPKGGQNGVHGPVTCVPANIVQTTNLLPRTSMDGSLLPIKLKRKLTYKGHYEYEYVDTTHIKQALQYLKDNNIYYKDVHFNTEWLNEFCKDDEVNPDVQQDQTGSVEPSSVPDDEFLHDRQQHCMFQDTCLMPVDIGQEALDQYFDDVLNLAPAEGNCPVKFLSDQTNEARCFPVLFPKGCPTYHDARQHRLTLSRYFNNRILHADGRFAQNVEYIFFAQYMSELEQVVSNVSIALRKGKGKGRNHKVSCETFNTEESLRELLQFDDGYRFLKPIRGTPAFWQGAQRDLLACVRQLGIPTWFCSFSAADMRWKNLLSSILKQAGRTDTVEQLEWADRCELLRRNPVTAARMFDFRWHCFLREVLMSPANPIGKIKDYFYRLEFQQRGSPHVHCLFWIENAPIIDKNTDAEVIQFIDRYVTCELPSNDEELLDTVTSVQQHSKRHAKTCKKGKTVCRFNFPRPPSARTFISRCLTHEDSCASKLTEGQSACNCKGKTPLMKKEDAADIMSKIKAAVRDDSLNFETAEQLFRHVGVSQGRFEAAYDRCATKTQVVLKRQANAVWINQYSKPLLKCWNANIDIQFVVDAYACVVYIISYISKAEKEMGLLLQCAQREAAKEGNKDAKESLKNLGSVYLQNRDVCAQEAVYRLTNMHLKECSRKVVFVPVGEQTVRMSLPLKMLQQKSSSPNFSADDMWMLNIVDRYRNRPTSAVFRDMCLASFASQYRVLSKNETAVNRIQLGNKCGYVVKRTRTQPAVVRYVRFSETKKPELFYQSILQLFMPYYAKEQLKPVGFVTFQDFYLNGQVICSDNLMHSVKSVVDRNRSAFEVESEQLNNVEELINNDGIADDAWCQLCPEQELDRLECREIRREETQATDEPLEDIPDLAVQREQMAHLEKRNTTMCRSDGLALLRSLNETQMGIFYQVRQWCVQQAQGQKPDPFHIFVTGGAGTGKSHLIKAIQYEATRILAPVCHQPDDICVLLTAPTGIAAYSLNATTIHSTFSIGKDVRLPYTPLGEEKLNSLRAKYSSLQLLIIDEISMVDHNVLAYIHGRLRQIKQRGDSSLFGNVAIIAVGDFFQLPPVRGKPLYVQNVGIDLWSGVFNIAVLNTIVRQKDEQFAKLLNRVRTHSKGTAMLGCDVRLLKSRETGEESSALHIFPTNRQVSAHNLEHIRKTCPDYVCIGAQDYINSSKTGKLVLLKGHHSNARNTCLEEDLLLGKGARVMLCKNVDVADGLVNGVCGLVSEIVYADNENKFPRKVYVKFDHADVGKLWRKRCAHPPGVDPASVGIDAEEERVTDKGGMRRQFPLKLAWACTVHKVQGLTVDEAVVSLDKVFQPGQAYVALSRVRSLSGLILKDFKEKAIYCKDSIKEALNSMSPLPIDNIQTYKCGTNAFSVFLMNVHGLDCHVKDLALCVQHLKPQCVAVTETWLSDSPSVVTIDGYQFHSVPRNESYTDHRLLGIKAQQHGGVGMYTSDNLVFDIIQVTSVNIECLIYNFTGNRMLVAVVYRPPSYPMSLFRKNLGKLLDYVEPLSDSVTVMGDFNEDLVASKSICNFMTQRGYVQHVSEATTAKGTLIDHVYVNTTHFDVSCVVLQTYFSDHDAIMCEFTCGTDNNVVNITAS</sequence>
<comment type="cofactor">
    <cofactor evidence="4">
        <name>Mg(2+)</name>
        <dbReference type="ChEBI" id="CHEBI:18420"/>
    </cofactor>
</comment>
<organism evidence="7 8">
    <name type="scientific">Collichthys lucidus</name>
    <name type="common">Big head croaker</name>
    <name type="synonym">Sciaena lucida</name>
    <dbReference type="NCBI Taxonomy" id="240159"/>
    <lineage>
        <taxon>Eukaryota</taxon>
        <taxon>Metazoa</taxon>
        <taxon>Chordata</taxon>
        <taxon>Craniata</taxon>
        <taxon>Vertebrata</taxon>
        <taxon>Euteleostomi</taxon>
        <taxon>Actinopterygii</taxon>
        <taxon>Neopterygii</taxon>
        <taxon>Teleostei</taxon>
        <taxon>Neoteleostei</taxon>
        <taxon>Acanthomorphata</taxon>
        <taxon>Eupercaria</taxon>
        <taxon>Sciaenidae</taxon>
        <taxon>Collichthys</taxon>
    </lineage>
</organism>
<keyword evidence="4" id="KW-0234">DNA repair</keyword>
<feature type="domain" description="OTU" evidence="6">
    <location>
        <begin position="1218"/>
        <end position="1345"/>
    </location>
</feature>
<gene>
    <name evidence="7" type="ORF">D9C73_028415</name>
</gene>
<proteinExistence type="inferred from homology"/>
<dbReference type="InterPro" id="IPR010285">
    <property type="entry name" value="DNA_helicase_pif1-like_DEAD"/>
</dbReference>
<protein>
    <recommendedName>
        <fullName evidence="4">ATP-dependent DNA helicase</fullName>
        <ecNumber evidence="4">5.6.2.3</ecNumber>
    </recommendedName>
</protein>
<dbReference type="Gene3D" id="3.90.70.120">
    <property type="match status" value="1"/>
</dbReference>
<dbReference type="EC" id="5.6.2.3" evidence="4"/>
<feature type="domain" description="OTU" evidence="6">
    <location>
        <begin position="977"/>
        <end position="1104"/>
    </location>
</feature>
<dbReference type="SUPFAM" id="SSF54001">
    <property type="entry name" value="Cysteine proteinases"/>
    <property type="match status" value="2"/>
</dbReference>
<dbReference type="GO" id="GO:0006310">
    <property type="term" value="P:DNA recombination"/>
    <property type="evidence" value="ECO:0007669"/>
    <property type="project" value="UniProtKB-KW"/>
</dbReference>
<dbReference type="Pfam" id="PF05970">
    <property type="entry name" value="PIF1"/>
    <property type="match status" value="1"/>
</dbReference>
<dbReference type="PROSITE" id="PS50802">
    <property type="entry name" value="OTU"/>
    <property type="match status" value="2"/>
</dbReference>
<dbReference type="InterPro" id="IPR036691">
    <property type="entry name" value="Endo/exonu/phosph_ase_sf"/>
</dbReference>
<dbReference type="SUPFAM" id="SSF56219">
    <property type="entry name" value="DNase I-like"/>
    <property type="match status" value="1"/>
</dbReference>
<dbReference type="InterPro" id="IPR003593">
    <property type="entry name" value="AAA+_ATPase"/>
</dbReference>
<keyword evidence="1" id="KW-0645">Protease</keyword>
<name>A0A4U5TWT4_COLLU</name>
<evidence type="ECO:0000256" key="2">
    <source>
        <dbReference type="ARBA" id="ARBA00022786"/>
    </source>
</evidence>
<dbReference type="InterPro" id="IPR003323">
    <property type="entry name" value="OTU_dom"/>
</dbReference>
<keyword evidence="3" id="KW-0788">Thiol protease</keyword>
<dbReference type="GO" id="GO:0043139">
    <property type="term" value="F:5'-3' DNA helicase activity"/>
    <property type="evidence" value="ECO:0007669"/>
    <property type="project" value="UniProtKB-EC"/>
</dbReference>
<keyword evidence="4 7" id="KW-0347">Helicase</keyword>
<dbReference type="InterPro" id="IPR027417">
    <property type="entry name" value="P-loop_NTPase"/>
</dbReference>
<evidence type="ECO:0000259" key="6">
    <source>
        <dbReference type="PROSITE" id="PS50802"/>
    </source>
</evidence>
<dbReference type="Pfam" id="PF14214">
    <property type="entry name" value="Helitron_like_N"/>
    <property type="match status" value="1"/>
</dbReference>
<dbReference type="PANTHER" id="PTHR47642:SF3">
    <property type="entry name" value="ATP-DEPENDENT DNA HELICASE"/>
    <property type="match status" value="1"/>
</dbReference>
<dbReference type="GO" id="GO:0000723">
    <property type="term" value="P:telomere maintenance"/>
    <property type="evidence" value="ECO:0007669"/>
    <property type="project" value="InterPro"/>
</dbReference>
<evidence type="ECO:0000256" key="5">
    <source>
        <dbReference type="SAM" id="MobiDB-lite"/>
    </source>
</evidence>
<dbReference type="Pfam" id="PF20209">
    <property type="entry name" value="DUF6570"/>
    <property type="match status" value="1"/>
</dbReference>
<dbReference type="Gene3D" id="3.90.70.80">
    <property type="match status" value="2"/>
</dbReference>
<dbReference type="GO" id="GO:0006281">
    <property type="term" value="P:DNA repair"/>
    <property type="evidence" value="ECO:0007669"/>
    <property type="project" value="UniProtKB-KW"/>
</dbReference>
<keyword evidence="2" id="KW-0833">Ubl conjugation pathway</keyword>
<evidence type="ECO:0000313" key="8">
    <source>
        <dbReference type="Proteomes" id="UP000298787"/>
    </source>
</evidence>
<dbReference type="Gene3D" id="3.60.10.10">
    <property type="entry name" value="Endonuclease/exonuclease/phosphatase"/>
    <property type="match status" value="1"/>
</dbReference>
<dbReference type="GO" id="GO:0006508">
    <property type="term" value="P:proteolysis"/>
    <property type="evidence" value="ECO:0007669"/>
    <property type="project" value="UniProtKB-KW"/>
</dbReference>
<dbReference type="Pfam" id="PF02338">
    <property type="entry name" value="OTU"/>
    <property type="match status" value="1"/>
</dbReference>
<dbReference type="CDD" id="cd18809">
    <property type="entry name" value="SF1_C_RecD"/>
    <property type="match status" value="1"/>
</dbReference>
<keyword evidence="4" id="KW-0227">DNA damage</keyword>
<feature type="region of interest" description="Disordered" evidence="5">
    <location>
        <begin position="498"/>
        <end position="559"/>
    </location>
</feature>
<dbReference type="GO" id="GO:0008234">
    <property type="term" value="F:cysteine-type peptidase activity"/>
    <property type="evidence" value="ECO:0007669"/>
    <property type="project" value="UniProtKB-KW"/>
</dbReference>
<dbReference type="GO" id="GO:0016887">
    <property type="term" value="F:ATP hydrolysis activity"/>
    <property type="evidence" value="ECO:0007669"/>
    <property type="project" value="RHEA"/>
</dbReference>
<dbReference type="Proteomes" id="UP000298787">
    <property type="component" value="Unassembled WGS sequence"/>
</dbReference>
<comment type="catalytic activity">
    <reaction evidence="4">
        <text>ATP + H2O = ADP + phosphate + H(+)</text>
        <dbReference type="Rhea" id="RHEA:13065"/>
        <dbReference type="ChEBI" id="CHEBI:15377"/>
        <dbReference type="ChEBI" id="CHEBI:15378"/>
        <dbReference type="ChEBI" id="CHEBI:30616"/>
        <dbReference type="ChEBI" id="CHEBI:43474"/>
        <dbReference type="ChEBI" id="CHEBI:456216"/>
        <dbReference type="EC" id="5.6.2.3"/>
    </reaction>
</comment>
<evidence type="ECO:0000256" key="4">
    <source>
        <dbReference type="RuleBase" id="RU363044"/>
    </source>
</evidence>
<dbReference type="EMBL" id="ML240573">
    <property type="protein sequence ID" value="TKS65261.1"/>
    <property type="molecule type" value="Genomic_DNA"/>
</dbReference>
<dbReference type="InterPro" id="IPR025476">
    <property type="entry name" value="Helitron_helicase-like"/>
</dbReference>
<dbReference type="InterPro" id="IPR051055">
    <property type="entry name" value="PIF1_helicase"/>
</dbReference>